<name>T1FQF5_HELRO</name>
<sequence length="789" mass="89717">MDINTDDSISYHIRSGEGKDSKPNICFNGEYLINAEQDNAKRGINMVVINEKIQMSNNLFTFNFFIDSDKTLEVEDIRYFDTYESDVFLKHYLKMGIQNTQLVLVATFDDAGLNLSNESRILLASYGSALIQNLKFRDNFVALGQRGLAKGSSIEKLTAREKDAEFAKVAEVKGCVRLPVGKLNQLPNEQQTEQASPQKVSEGEGLINCGVPKPCEPGSISLHMYTGKENVDVCKLCINGRYVFAKNLNHAGRGLNIAVVSPKTQDVIKIGNFDTFSADSTNAELFLEMLEERDIIVVVSNDEASSNLNVNIQRQFEELGSRMISKLSFRDVWVFVGQKGIVGKSPFEQLNRAEGSWPKPIDLRMCIPMKIQGNLTLQPKDVIELKKKFCSKYSTIVDDDFCSHENLKRLIEPAHLLQSEMVNNDVFKLPIIIIPGNNYKSFQLQIEALLANPGIDPKKITVIYSRSNGLYADLSEVYGARSHSMVPLDDSYKNFLIQAISRAWKIHPYEKNMIFLEDEVIPSLDFLSFIGRCMTTNFLVDSTLFGISAWTPYREGHGITSLWYRSNHLPGLGFLMKKSFYMDHLNDHLSTCCLNRTWFGWKAVDIQDNEMIYPDAPRVFRLPYIEKPKSTGEKTETNDLSIALFAAEPNTNDDSNAELDQPGMMIIHRYETYLRELIKKSKPLDQKFVDTCVLNNTVDPKLLPERKIEYDNLNAYYIIYYDQKTADDFSGAFKIASCFKFKPLPGVPNPNFRRGLLRLSYKEDHIMIVGSKTEYYEYKSDQSEINTIP</sequence>
<reference evidence="2 4" key="2">
    <citation type="journal article" date="2013" name="Nature">
        <title>Insights into bilaterian evolution from three spiralian genomes.</title>
        <authorList>
            <person name="Simakov O."/>
            <person name="Marletaz F."/>
            <person name="Cho S.J."/>
            <person name="Edsinger-Gonzales E."/>
            <person name="Havlak P."/>
            <person name="Hellsten U."/>
            <person name="Kuo D.H."/>
            <person name="Larsson T."/>
            <person name="Lv J."/>
            <person name="Arendt D."/>
            <person name="Savage R."/>
            <person name="Osoegawa K."/>
            <person name="de Jong P."/>
            <person name="Grimwood J."/>
            <person name="Chapman J.A."/>
            <person name="Shapiro H."/>
            <person name="Aerts A."/>
            <person name="Otillar R.P."/>
            <person name="Terry A.Y."/>
            <person name="Boore J.L."/>
            <person name="Grigoriev I.V."/>
            <person name="Lindberg D.R."/>
            <person name="Seaver E.C."/>
            <person name="Weisblat D.A."/>
            <person name="Putnam N.H."/>
            <person name="Rokhsar D.S."/>
        </authorList>
    </citation>
    <scope>NUCLEOTIDE SEQUENCE</scope>
</reference>
<dbReference type="EnsemblMetazoa" id="HelroT188882">
    <property type="protein sequence ID" value="HelroP188882"/>
    <property type="gene ID" value="HelroG188882"/>
</dbReference>
<dbReference type="InterPro" id="IPR029044">
    <property type="entry name" value="Nucleotide-diphossugar_trans"/>
</dbReference>
<dbReference type="Pfam" id="PF15711">
    <property type="entry name" value="ILEI"/>
    <property type="match status" value="2"/>
</dbReference>
<dbReference type="OMA" id="KFHVESE"/>
<reference evidence="4" key="1">
    <citation type="submission" date="2012-12" db="EMBL/GenBank/DDBJ databases">
        <authorList>
            <person name="Hellsten U."/>
            <person name="Grimwood J."/>
            <person name="Chapman J.A."/>
            <person name="Shapiro H."/>
            <person name="Aerts A."/>
            <person name="Otillar R.P."/>
            <person name="Terry A.Y."/>
            <person name="Boore J.L."/>
            <person name="Simakov O."/>
            <person name="Marletaz F."/>
            <person name="Cho S.-J."/>
            <person name="Edsinger-Gonzales E."/>
            <person name="Havlak P."/>
            <person name="Kuo D.-H."/>
            <person name="Larsson T."/>
            <person name="Lv J."/>
            <person name="Arendt D."/>
            <person name="Savage R."/>
            <person name="Osoegawa K."/>
            <person name="de Jong P."/>
            <person name="Lindberg D.R."/>
            <person name="Seaver E.C."/>
            <person name="Weisblat D.A."/>
            <person name="Putnam N.H."/>
            <person name="Grigoriev I.V."/>
            <person name="Rokhsar D.S."/>
        </authorList>
    </citation>
    <scope>NUCLEOTIDE SEQUENCE</scope>
</reference>
<dbReference type="CTD" id="20211052"/>
<dbReference type="PROSITE" id="PS52031">
    <property type="entry name" value="GG_LECTIN"/>
    <property type="match status" value="2"/>
</dbReference>
<dbReference type="OrthoDB" id="440755at2759"/>
<evidence type="ECO:0000259" key="1">
    <source>
        <dbReference type="Pfam" id="PF15711"/>
    </source>
</evidence>
<dbReference type="EMBL" id="AMQM01001043">
    <property type="status" value="NOT_ANNOTATED_CDS"/>
    <property type="molecule type" value="Genomic_DNA"/>
</dbReference>
<dbReference type="eggNOG" id="ENOG502QSG3">
    <property type="taxonomic scope" value="Eukaryota"/>
</dbReference>
<dbReference type="HOGENOM" id="CLU_019668_0_0_1"/>
<dbReference type="PANTHER" id="PTHR46396">
    <property type="entry name" value="PROTEIN O-LINKED-MANNOSE BETA-1,2-N-ACETYLGLUCOSAMINYLTRANSFERASE 1"/>
    <property type="match status" value="1"/>
</dbReference>
<dbReference type="Gene3D" id="3.90.550.10">
    <property type="entry name" value="Spore Coat Polysaccharide Biosynthesis Protein SpsA, Chain A"/>
    <property type="match status" value="1"/>
</dbReference>
<reference evidence="3" key="3">
    <citation type="submission" date="2015-06" db="UniProtKB">
        <authorList>
            <consortium name="EnsemblMetazoa"/>
        </authorList>
    </citation>
    <scope>IDENTIFICATION</scope>
</reference>
<accession>T1FQF5</accession>
<dbReference type="KEGG" id="hro:HELRODRAFT_188882"/>
<dbReference type="GO" id="GO:0005615">
    <property type="term" value="C:extracellular space"/>
    <property type="evidence" value="ECO:0000318"/>
    <property type="project" value="GO_Central"/>
</dbReference>
<dbReference type="AlphaFoldDB" id="T1FQF5"/>
<dbReference type="EMBL" id="KB097143">
    <property type="protein sequence ID" value="ESN98692.1"/>
    <property type="molecule type" value="Genomic_DNA"/>
</dbReference>
<evidence type="ECO:0000313" key="2">
    <source>
        <dbReference type="EMBL" id="ESN98692.1"/>
    </source>
</evidence>
<evidence type="ECO:0000313" key="4">
    <source>
        <dbReference type="Proteomes" id="UP000015101"/>
    </source>
</evidence>
<feature type="domain" description="ILEI/PANDER" evidence="1">
    <location>
        <begin position="253"/>
        <end position="340"/>
    </location>
</feature>
<proteinExistence type="predicted"/>
<dbReference type="InterPro" id="IPR039477">
    <property type="entry name" value="ILEI/PANDER_dom"/>
</dbReference>
<dbReference type="GeneID" id="20211052"/>
<feature type="domain" description="ILEI/PANDER" evidence="1">
    <location>
        <begin position="42"/>
        <end position="147"/>
    </location>
</feature>
<organism evidence="3 4">
    <name type="scientific">Helobdella robusta</name>
    <name type="common">Californian leech</name>
    <dbReference type="NCBI Taxonomy" id="6412"/>
    <lineage>
        <taxon>Eukaryota</taxon>
        <taxon>Metazoa</taxon>
        <taxon>Spiralia</taxon>
        <taxon>Lophotrochozoa</taxon>
        <taxon>Annelida</taxon>
        <taxon>Clitellata</taxon>
        <taxon>Hirudinea</taxon>
        <taxon>Rhynchobdellida</taxon>
        <taxon>Glossiphoniidae</taxon>
        <taxon>Helobdella</taxon>
    </lineage>
</organism>
<dbReference type="InParanoid" id="T1FQF5"/>
<gene>
    <name evidence="3" type="primary">20211052</name>
    <name evidence="2" type="ORF">HELRODRAFT_188882</name>
</gene>
<dbReference type="STRING" id="6412.T1FQF5"/>
<evidence type="ECO:0000313" key="3">
    <source>
        <dbReference type="EnsemblMetazoa" id="HelroP188882"/>
    </source>
</evidence>
<dbReference type="InterPro" id="IPR052463">
    <property type="entry name" value="O-linked_mannose_GnT"/>
</dbReference>
<dbReference type="RefSeq" id="XP_009022683.1">
    <property type="nucleotide sequence ID" value="XM_009024435.1"/>
</dbReference>
<dbReference type="Proteomes" id="UP000015101">
    <property type="component" value="Unassembled WGS sequence"/>
</dbReference>
<protein>
    <recommendedName>
        <fullName evidence="1">ILEI/PANDER domain-containing protein</fullName>
    </recommendedName>
</protein>
<keyword evidence="4" id="KW-1185">Reference proteome</keyword>
<dbReference type="PANTHER" id="PTHR46396:SF2">
    <property type="entry name" value="ILEI_PANDER DOMAIN-CONTAINING PROTEIN"/>
    <property type="match status" value="1"/>
</dbReference>